<dbReference type="EMBL" id="CAADFZ010000177">
    <property type="protein sequence ID" value="VFK67932.1"/>
    <property type="molecule type" value="Genomic_DNA"/>
</dbReference>
<name>A0A451B4K6_9GAMM</name>
<dbReference type="AlphaFoldDB" id="A0A451B4K6"/>
<reference evidence="2" key="1">
    <citation type="submission" date="2019-02" db="EMBL/GenBank/DDBJ databases">
        <authorList>
            <person name="Gruber-Vodicka R. H."/>
            <person name="Seah K. B. B."/>
        </authorList>
    </citation>
    <scope>NUCLEOTIDE SEQUENCE</scope>
    <source>
        <strain evidence="2">BECK_BY19</strain>
        <strain evidence="1">BECK_BY8</strain>
    </source>
</reference>
<accession>A0A451B4K6</accession>
<protein>
    <recommendedName>
        <fullName evidence="3">PIN domain-containing protein</fullName>
    </recommendedName>
</protein>
<dbReference type="EMBL" id="CAADGD010000174">
    <property type="protein sequence ID" value="VFK73211.1"/>
    <property type="molecule type" value="Genomic_DNA"/>
</dbReference>
<sequence>MLDTNIVIYAIRNRPEGVRDAFKWHRGIEGRKACHPLDCRIALGAVASELASCDDLEAIAALFAVGRCFAPARRHPKQDSL</sequence>
<organism evidence="2">
    <name type="scientific">Candidatus Kentrum sp. UNK</name>
    <dbReference type="NCBI Taxonomy" id="2126344"/>
    <lineage>
        <taxon>Bacteria</taxon>
        <taxon>Pseudomonadati</taxon>
        <taxon>Pseudomonadota</taxon>
        <taxon>Gammaproteobacteria</taxon>
        <taxon>Candidatus Kentrum</taxon>
    </lineage>
</organism>
<evidence type="ECO:0008006" key="3">
    <source>
        <dbReference type="Google" id="ProtNLM"/>
    </source>
</evidence>
<evidence type="ECO:0000313" key="2">
    <source>
        <dbReference type="EMBL" id="VFK73211.1"/>
    </source>
</evidence>
<gene>
    <name evidence="1" type="ORF">BECKUNK1418G_GA0071005_11778</name>
    <name evidence="2" type="ORF">BECKUNK1418H_GA0071006_11748</name>
</gene>
<evidence type="ECO:0000313" key="1">
    <source>
        <dbReference type="EMBL" id="VFK67932.1"/>
    </source>
</evidence>
<proteinExistence type="predicted"/>